<protein>
    <recommendedName>
        <fullName evidence="1">Pyrrolo-quinoline quinone repeat domain-containing protein</fullName>
    </recommendedName>
</protein>
<dbReference type="PANTHER" id="PTHR34512:SF30">
    <property type="entry name" value="OUTER MEMBRANE PROTEIN ASSEMBLY FACTOR BAMB"/>
    <property type="match status" value="1"/>
</dbReference>
<accession>A0A5R9KW29</accession>
<evidence type="ECO:0000313" key="3">
    <source>
        <dbReference type="Proteomes" id="UP000306402"/>
    </source>
</evidence>
<dbReference type="PANTHER" id="PTHR34512">
    <property type="entry name" value="CELL SURFACE PROTEIN"/>
    <property type="match status" value="1"/>
</dbReference>
<proteinExistence type="predicted"/>
<name>A0A5R9KW29_9BACT</name>
<sequence>MVETTHRYLEFIIEMKLSITFVLMLSGLLACNPDNITTQTDKDGVVTQQPFLWKSSISDGTLAYGLYHGYVIDGKGVLSIAIQKSADPKVYGDFYLQLKDVNTGENIWIWDDFYKKQIERTFHGSIVVNEGKLLLHDRYSDYCINYQTGKTVWKSQRGFFSSDGPTNIGNNYFISGIPPTSKDHKKIDDSMFMGDLNSEKITEVIKPSYSDEFTAYNGEETYIGSIYRHKAFLVGTETMLLIPYDEIGPQVKYNNTRSFFGLYNYSKNTWVYKRAPLSIEEDGSSPSLMPIIDHDKVFLTSFNSVGCFDLLSGKRIWQYRMTSAQMMGLDIIKAGNKLIINGTDGTIYCMDAGNGAMLWSKASTATNSDLYHQDGILYCIRGDNLRAYDLQNGKLLWDMPSLDARVENNRGSIFNGFVTGIPAQNGRKGRIFVSTELNVYCFEAVN</sequence>
<organism evidence="2 3">
    <name type="scientific">Dyadobacter luticola</name>
    <dbReference type="NCBI Taxonomy" id="1979387"/>
    <lineage>
        <taxon>Bacteria</taxon>
        <taxon>Pseudomonadati</taxon>
        <taxon>Bacteroidota</taxon>
        <taxon>Cytophagia</taxon>
        <taxon>Cytophagales</taxon>
        <taxon>Spirosomataceae</taxon>
        <taxon>Dyadobacter</taxon>
    </lineage>
</organism>
<dbReference type="Gene3D" id="2.130.10.10">
    <property type="entry name" value="YVTN repeat-like/Quinoprotein amine dehydrogenase"/>
    <property type="match status" value="1"/>
</dbReference>
<dbReference type="OrthoDB" id="7012117at2"/>
<dbReference type="InterPro" id="IPR002372">
    <property type="entry name" value="PQQ_rpt_dom"/>
</dbReference>
<evidence type="ECO:0000259" key="1">
    <source>
        <dbReference type="Pfam" id="PF13360"/>
    </source>
</evidence>
<dbReference type="EMBL" id="VCEJ01000004">
    <property type="protein sequence ID" value="TLV00381.1"/>
    <property type="molecule type" value="Genomic_DNA"/>
</dbReference>
<dbReference type="Pfam" id="PF13360">
    <property type="entry name" value="PQQ_2"/>
    <property type="match status" value="1"/>
</dbReference>
<dbReference type="InterPro" id="IPR011047">
    <property type="entry name" value="Quinoprotein_ADH-like_sf"/>
</dbReference>
<dbReference type="InterPro" id="IPR015943">
    <property type="entry name" value="WD40/YVTN_repeat-like_dom_sf"/>
</dbReference>
<keyword evidence="3" id="KW-1185">Reference proteome</keyword>
<dbReference type="SUPFAM" id="SSF50998">
    <property type="entry name" value="Quinoprotein alcohol dehydrogenase-like"/>
    <property type="match status" value="2"/>
</dbReference>
<comment type="caution">
    <text evidence="2">The sequence shown here is derived from an EMBL/GenBank/DDBJ whole genome shotgun (WGS) entry which is preliminary data.</text>
</comment>
<feature type="domain" description="Pyrrolo-quinoline quinone repeat" evidence="1">
    <location>
        <begin position="303"/>
        <end position="398"/>
    </location>
</feature>
<dbReference type="PROSITE" id="PS51257">
    <property type="entry name" value="PROKAR_LIPOPROTEIN"/>
    <property type="match status" value="1"/>
</dbReference>
<evidence type="ECO:0000313" key="2">
    <source>
        <dbReference type="EMBL" id="TLV00381.1"/>
    </source>
</evidence>
<dbReference type="AlphaFoldDB" id="A0A5R9KW29"/>
<dbReference type="Proteomes" id="UP000306402">
    <property type="component" value="Unassembled WGS sequence"/>
</dbReference>
<gene>
    <name evidence="2" type="ORF">FEN17_12880</name>
</gene>
<reference evidence="2 3" key="1">
    <citation type="submission" date="2019-05" db="EMBL/GenBank/DDBJ databases">
        <authorList>
            <person name="Qu J.-H."/>
        </authorList>
    </citation>
    <scope>NUCLEOTIDE SEQUENCE [LARGE SCALE GENOMIC DNA]</scope>
    <source>
        <strain evidence="2 3">T17</strain>
    </source>
</reference>